<feature type="domain" description="ATPase AAA-type core" evidence="1">
    <location>
        <begin position="37"/>
        <end position="336"/>
    </location>
</feature>
<comment type="caution">
    <text evidence="2">The sequence shown here is derived from an EMBL/GenBank/DDBJ whole genome shotgun (WGS) entry which is preliminary data.</text>
</comment>
<dbReference type="RefSeq" id="WP_005307661.1">
    <property type="nucleotide sequence ID" value="NZ_JAZDXD010000012.1"/>
</dbReference>
<dbReference type="GO" id="GO:0005524">
    <property type="term" value="F:ATP binding"/>
    <property type="evidence" value="ECO:0007669"/>
    <property type="project" value="InterPro"/>
</dbReference>
<proteinExistence type="predicted"/>
<protein>
    <recommendedName>
        <fullName evidence="1">ATPase AAA-type core domain-containing protein</fullName>
    </recommendedName>
</protein>
<dbReference type="Pfam" id="PF13304">
    <property type="entry name" value="AAA_21"/>
    <property type="match status" value="1"/>
</dbReference>
<gene>
    <name evidence="2" type="ORF">HMPREF1171_03719</name>
</gene>
<organism evidence="2 3">
    <name type="scientific">Aeromonas dhakensis</name>
    <dbReference type="NCBI Taxonomy" id="196024"/>
    <lineage>
        <taxon>Bacteria</taxon>
        <taxon>Pseudomonadati</taxon>
        <taxon>Pseudomonadota</taxon>
        <taxon>Gammaproteobacteria</taxon>
        <taxon>Aeromonadales</taxon>
        <taxon>Aeromonadaceae</taxon>
        <taxon>Aeromonas</taxon>
    </lineage>
</organism>
<evidence type="ECO:0000259" key="1">
    <source>
        <dbReference type="Pfam" id="PF13304"/>
    </source>
</evidence>
<dbReference type="Proteomes" id="UP000005149">
    <property type="component" value="Unassembled WGS sequence"/>
</dbReference>
<dbReference type="PATRIC" id="fig|1073377.4.peg.3780"/>
<dbReference type="PANTHER" id="PTHR40396">
    <property type="entry name" value="ATPASE-LIKE PROTEIN"/>
    <property type="match status" value="1"/>
</dbReference>
<evidence type="ECO:0000313" key="2">
    <source>
        <dbReference type="EMBL" id="EKB26205.1"/>
    </source>
</evidence>
<dbReference type="InterPro" id="IPR027417">
    <property type="entry name" value="P-loop_NTPase"/>
</dbReference>
<evidence type="ECO:0000313" key="3">
    <source>
        <dbReference type="Proteomes" id="UP000005149"/>
    </source>
</evidence>
<dbReference type="PANTHER" id="PTHR40396:SF1">
    <property type="entry name" value="ATPASE AAA-TYPE CORE DOMAIN-CONTAINING PROTEIN"/>
    <property type="match status" value="1"/>
</dbReference>
<dbReference type="EMBL" id="AGWR01000036">
    <property type="protein sequence ID" value="EKB26205.1"/>
    <property type="molecule type" value="Genomic_DNA"/>
</dbReference>
<dbReference type="HOGENOM" id="CLU_046693_1_0_6"/>
<dbReference type="Gene3D" id="3.40.50.300">
    <property type="entry name" value="P-loop containing nucleotide triphosphate hydrolases"/>
    <property type="match status" value="2"/>
</dbReference>
<sequence>MIKRFGFRNFSSFKDGAEINFCYNSSASIEDTVGTVIGIKGANGSGKTNILKALAFLYCFCARRINTRSGSSDSDSQINLPIETYFDNDNITEFYIELLLGDTTYIYELDLTKKGIVREELRRKVKKEVVCITREGNKVVECLSEFDELKSLKLKLDQSVISVVYDFDFHKPMTDLHLIYLNFVKIVFNVGATGYRSYDMDDYFKVSKLYSETPQALEFAKDIISGVDDGVVDIVIEKSIDQNGEIHHYPLFSHSNNDDIFSIGVAHESMGTKSLFLNLYRYWLTISEGGLLVLDEFDTHLHSMILPEIIELFTNKDINKKNAQLIITAHNTEIIDSLGRYRVVLVNKESNESYCYRLDELSMLRNDRSISPLYSKGKIGGVPKSISGLTKRLAKKWERK</sequence>
<dbReference type="InterPro" id="IPR003959">
    <property type="entry name" value="ATPase_AAA_core"/>
</dbReference>
<dbReference type="AlphaFoldDB" id="K1J3T6"/>
<dbReference type="SUPFAM" id="SSF52540">
    <property type="entry name" value="P-loop containing nucleoside triphosphate hydrolases"/>
    <property type="match status" value="1"/>
</dbReference>
<name>K1J3T6_9GAMM</name>
<keyword evidence="3" id="KW-1185">Reference proteome</keyword>
<dbReference type="GO" id="GO:0016887">
    <property type="term" value="F:ATP hydrolysis activity"/>
    <property type="evidence" value="ECO:0007669"/>
    <property type="project" value="InterPro"/>
</dbReference>
<reference evidence="2 3" key="1">
    <citation type="submission" date="2012-06" db="EMBL/GenBank/DDBJ databases">
        <title>The Genome Sequence of Aeromonas hydrophila SSU.</title>
        <authorList>
            <consortium name="The Broad Institute Genome Sequencing Platform"/>
            <person name="Earl A."/>
            <person name="Ward D."/>
            <person name="Feldgarden M."/>
            <person name="Gevers D."/>
            <person name="Chopra A."/>
            <person name="Walker B."/>
            <person name="Young S.K."/>
            <person name="Zeng Q."/>
            <person name="Gargeya S."/>
            <person name="Fitzgerald M."/>
            <person name="Haas B."/>
            <person name="Abouelleil A."/>
            <person name="Alvarado L."/>
            <person name="Arachchi H.M."/>
            <person name="Berlin A.M."/>
            <person name="Chapman S.B."/>
            <person name="Goldberg J."/>
            <person name="Griggs A."/>
            <person name="Gujja S."/>
            <person name="Hansen M."/>
            <person name="Howarth C."/>
            <person name="Imamovic A."/>
            <person name="Larimer J."/>
            <person name="McCowan C."/>
            <person name="Montmayeur A."/>
            <person name="Murphy C."/>
            <person name="Neiman D."/>
            <person name="Pearson M."/>
            <person name="Priest M."/>
            <person name="Roberts A."/>
            <person name="Saif S."/>
            <person name="Shea T."/>
            <person name="Sisk P."/>
            <person name="Sykes S."/>
            <person name="Wortman J."/>
            <person name="Nusbaum C."/>
            <person name="Birren B."/>
        </authorList>
    </citation>
    <scope>NUCLEOTIDE SEQUENCE [LARGE SCALE GENOMIC DNA]</scope>
    <source>
        <strain evidence="2 3">SSU</strain>
    </source>
</reference>
<accession>K1J3T6</accession>